<organism evidence="1 2">
    <name type="scientific">Turnera subulata</name>
    <dbReference type="NCBI Taxonomy" id="218843"/>
    <lineage>
        <taxon>Eukaryota</taxon>
        <taxon>Viridiplantae</taxon>
        <taxon>Streptophyta</taxon>
        <taxon>Embryophyta</taxon>
        <taxon>Tracheophyta</taxon>
        <taxon>Spermatophyta</taxon>
        <taxon>Magnoliopsida</taxon>
        <taxon>eudicotyledons</taxon>
        <taxon>Gunneridae</taxon>
        <taxon>Pentapetalae</taxon>
        <taxon>rosids</taxon>
        <taxon>fabids</taxon>
        <taxon>Malpighiales</taxon>
        <taxon>Passifloraceae</taxon>
        <taxon>Turnera</taxon>
    </lineage>
</organism>
<dbReference type="InterPro" id="IPR029063">
    <property type="entry name" value="SAM-dependent_MTases_sf"/>
</dbReference>
<dbReference type="InterPro" id="IPR009902">
    <property type="entry name" value="DUF1442"/>
</dbReference>
<reference evidence="1" key="1">
    <citation type="submission" date="2022-02" db="EMBL/GenBank/DDBJ databases">
        <authorList>
            <person name="Henning P.M."/>
            <person name="McCubbin A.G."/>
            <person name="Shore J.S."/>
        </authorList>
    </citation>
    <scope>NUCLEOTIDE SEQUENCE</scope>
    <source>
        <strain evidence="1">F60SS</strain>
        <tissue evidence="1">Leaves</tissue>
    </source>
</reference>
<dbReference type="PANTHER" id="PTHR33593:SF17">
    <property type="entry name" value="DUF1442 FAMILY PROTEIN"/>
    <property type="match status" value="1"/>
</dbReference>
<accession>A0A9Q0G892</accession>
<keyword evidence="2" id="KW-1185">Reference proteome</keyword>
<dbReference type="OrthoDB" id="1920785at2759"/>
<proteinExistence type="predicted"/>
<evidence type="ECO:0000313" key="1">
    <source>
        <dbReference type="EMBL" id="KAJ4844946.1"/>
    </source>
</evidence>
<name>A0A9Q0G892_9ROSI</name>
<dbReference type="Gene3D" id="3.40.50.150">
    <property type="entry name" value="Vaccinia Virus protein VP39"/>
    <property type="match status" value="1"/>
</dbReference>
<reference evidence="1" key="2">
    <citation type="journal article" date="2023" name="Plants (Basel)">
        <title>Annotation of the Turnera subulata (Passifloraceae) Draft Genome Reveals the S-Locus Evolved after the Divergence of Turneroideae from Passifloroideae in a Stepwise Manner.</title>
        <authorList>
            <person name="Henning P.M."/>
            <person name="Roalson E.H."/>
            <person name="Mir W."/>
            <person name="McCubbin A.G."/>
            <person name="Shore J.S."/>
        </authorList>
    </citation>
    <scope>NUCLEOTIDE SEQUENCE</scope>
    <source>
        <strain evidence="1">F60SS</strain>
    </source>
</reference>
<dbReference type="Pfam" id="PF07279">
    <property type="entry name" value="DUF1442"/>
    <property type="match status" value="1"/>
</dbReference>
<evidence type="ECO:0000313" key="2">
    <source>
        <dbReference type="Proteomes" id="UP001141552"/>
    </source>
</evidence>
<comment type="caution">
    <text evidence="1">The sequence shown here is derived from an EMBL/GenBank/DDBJ whole genome shotgun (WGS) entry which is preliminary data.</text>
</comment>
<dbReference type="EMBL" id="JAKUCV010001830">
    <property type="protein sequence ID" value="KAJ4844946.1"/>
    <property type="molecule type" value="Genomic_DNA"/>
</dbReference>
<protein>
    <submittedName>
        <fullName evidence="1">Uncharacterized protein</fullName>
    </submittedName>
</protein>
<dbReference type="PANTHER" id="PTHR33593">
    <property type="entry name" value="DUF1442 FAMILY PROTEIN"/>
    <property type="match status" value="1"/>
</dbReference>
<dbReference type="AlphaFoldDB" id="A0A9Q0G892"/>
<sequence>MVCWSAENATKAYIQALKGKRGKDLDEAEFISAIAAGNNAQLMVTVAASAATARSITLPLVAAAHQTKGLVVCILPPTLSNSCAPPPNGLGHYPENVKFVTGDAKTLLMNDYKGADFVAIDCNIDDRVEIFRAAHESASQKRRIVVGYNAFHKGSWASEFNTRFLPIGEGLLVSRISKAVDKADDRKRNKWIVEFDPCTGEEHIYRLS</sequence>
<gene>
    <name evidence="1" type="ORF">Tsubulata_019062</name>
</gene>
<dbReference type="Proteomes" id="UP001141552">
    <property type="component" value="Unassembled WGS sequence"/>
</dbReference>